<gene>
    <name evidence="3" type="ORF">BGW38_003380</name>
</gene>
<protein>
    <submittedName>
        <fullName evidence="3">Uncharacterized protein</fullName>
    </submittedName>
</protein>
<evidence type="ECO:0000256" key="2">
    <source>
        <dbReference type="SAM" id="Phobius"/>
    </source>
</evidence>
<dbReference type="Proteomes" id="UP000780801">
    <property type="component" value="Unassembled WGS sequence"/>
</dbReference>
<keyword evidence="4" id="KW-1185">Reference proteome</keyword>
<organism evidence="3 4">
    <name type="scientific">Lunasporangiospora selenospora</name>
    <dbReference type="NCBI Taxonomy" id="979761"/>
    <lineage>
        <taxon>Eukaryota</taxon>
        <taxon>Fungi</taxon>
        <taxon>Fungi incertae sedis</taxon>
        <taxon>Mucoromycota</taxon>
        <taxon>Mortierellomycotina</taxon>
        <taxon>Mortierellomycetes</taxon>
        <taxon>Mortierellales</taxon>
        <taxon>Mortierellaceae</taxon>
        <taxon>Lunasporangiospora</taxon>
    </lineage>
</organism>
<dbReference type="AlphaFoldDB" id="A0A9P6G2P0"/>
<dbReference type="OrthoDB" id="2421160at2759"/>
<evidence type="ECO:0000313" key="4">
    <source>
        <dbReference type="Proteomes" id="UP000780801"/>
    </source>
</evidence>
<evidence type="ECO:0000313" key="3">
    <source>
        <dbReference type="EMBL" id="KAF9585216.1"/>
    </source>
</evidence>
<name>A0A9P6G2P0_9FUNG</name>
<reference evidence="3" key="1">
    <citation type="journal article" date="2020" name="Fungal Divers.">
        <title>Resolving the Mortierellaceae phylogeny through synthesis of multi-gene phylogenetics and phylogenomics.</title>
        <authorList>
            <person name="Vandepol N."/>
            <person name="Liber J."/>
            <person name="Desiro A."/>
            <person name="Na H."/>
            <person name="Kennedy M."/>
            <person name="Barry K."/>
            <person name="Grigoriev I.V."/>
            <person name="Miller A.N."/>
            <person name="O'Donnell K."/>
            <person name="Stajich J.E."/>
            <person name="Bonito G."/>
        </authorList>
    </citation>
    <scope>NUCLEOTIDE SEQUENCE</scope>
    <source>
        <strain evidence="3">KOD1015</strain>
    </source>
</reference>
<comment type="caution">
    <text evidence="3">The sequence shown here is derived from an EMBL/GenBank/DDBJ whole genome shotgun (WGS) entry which is preliminary data.</text>
</comment>
<keyword evidence="2" id="KW-0472">Membrane</keyword>
<feature type="transmembrane region" description="Helical" evidence="2">
    <location>
        <begin position="127"/>
        <end position="145"/>
    </location>
</feature>
<feature type="compositionally biased region" description="Low complexity" evidence="1">
    <location>
        <begin position="220"/>
        <end position="306"/>
    </location>
</feature>
<keyword evidence="2" id="KW-1133">Transmembrane helix</keyword>
<feature type="transmembrane region" description="Helical" evidence="2">
    <location>
        <begin position="38"/>
        <end position="60"/>
    </location>
</feature>
<feature type="compositionally biased region" description="Polar residues" evidence="1">
    <location>
        <begin position="204"/>
        <end position="219"/>
    </location>
</feature>
<proteinExistence type="predicted"/>
<feature type="compositionally biased region" description="Low complexity" evidence="1">
    <location>
        <begin position="335"/>
        <end position="373"/>
    </location>
</feature>
<accession>A0A9P6G2P0</accession>
<keyword evidence="2" id="KW-0812">Transmembrane</keyword>
<evidence type="ECO:0000256" key="1">
    <source>
        <dbReference type="SAM" id="MobiDB-lite"/>
    </source>
</evidence>
<dbReference type="EMBL" id="JAABOA010000228">
    <property type="protein sequence ID" value="KAF9585216.1"/>
    <property type="molecule type" value="Genomic_DNA"/>
</dbReference>
<sequence>MGSVGVNGSVTFRNFNKGCLLFMSIDGDVASYNYGYCLFPIVGAAVCAVLALVMIIFGSIIVHRNDEYAPRIVSYTVFVMCILLALLSFAICGEIGIGLNKGCKILGPDSGNCRSRKNFNALYGSEISAGLMGAFFVFAAVLELFQLRSLSRQMTSLPSANTSFDNLGQRAVTPQRASTGPLTPQPNNATVAQTVNPVQYQKQEYQEPTPTMAQRQPEMSSAYAASAATPTIQQQIYQQQAYQPQPQPAYQRAYQQQQQDYQEDYQPQQDIPQKSLYPSESQPQVQPQLQPSYQQAQSSFQQSSEQYDTAQQDQSPSQHQFYQAQQERQGQTLFYSSPRSQSQQSYPQPSSQSYPQPYPQSYQTPSTPQTRSSTLHEVDTTQGSTF</sequence>
<feature type="region of interest" description="Disordered" evidence="1">
    <location>
        <begin position="204"/>
        <end position="386"/>
    </location>
</feature>
<feature type="compositionally biased region" description="Polar residues" evidence="1">
    <location>
        <begin position="307"/>
        <end position="334"/>
    </location>
</feature>
<feature type="transmembrane region" description="Helical" evidence="2">
    <location>
        <begin position="72"/>
        <end position="91"/>
    </location>
</feature>